<evidence type="ECO:0000313" key="2">
    <source>
        <dbReference type="Proteomes" id="UP001500831"/>
    </source>
</evidence>
<keyword evidence="2" id="KW-1185">Reference proteome</keyword>
<comment type="caution">
    <text evidence="1">The sequence shown here is derived from an EMBL/GenBank/DDBJ whole genome shotgun (WGS) entry which is preliminary data.</text>
</comment>
<name>A0ABN3VV58_9ACTN</name>
<dbReference type="EMBL" id="BAAAVI010000007">
    <property type="protein sequence ID" value="GAA2855562.1"/>
    <property type="molecule type" value="Genomic_DNA"/>
</dbReference>
<dbReference type="Proteomes" id="UP001500831">
    <property type="component" value="Unassembled WGS sequence"/>
</dbReference>
<gene>
    <name evidence="1" type="ORF">GCM10010517_13750</name>
</gene>
<evidence type="ECO:0000313" key="1">
    <source>
        <dbReference type="EMBL" id="GAA2855562.1"/>
    </source>
</evidence>
<proteinExistence type="predicted"/>
<sequence length="112" mass="12953">MARMPGISEQRHMHMRRPTTRPCGVMEMSCATFTPCLNTVLLPPIPDTLYGIDHFSLMDRHQREGWGLLSFVRSQKSSAEIFQRAQDHYFRTECEISLDIETHVYRKPAGAE</sequence>
<organism evidence="1 2">
    <name type="scientific">Streptosporangium fragile</name>
    <dbReference type="NCBI Taxonomy" id="46186"/>
    <lineage>
        <taxon>Bacteria</taxon>
        <taxon>Bacillati</taxon>
        <taxon>Actinomycetota</taxon>
        <taxon>Actinomycetes</taxon>
        <taxon>Streptosporangiales</taxon>
        <taxon>Streptosporangiaceae</taxon>
        <taxon>Streptosporangium</taxon>
    </lineage>
</organism>
<reference evidence="1 2" key="1">
    <citation type="journal article" date="2019" name="Int. J. Syst. Evol. Microbiol.">
        <title>The Global Catalogue of Microorganisms (GCM) 10K type strain sequencing project: providing services to taxonomists for standard genome sequencing and annotation.</title>
        <authorList>
            <consortium name="The Broad Institute Genomics Platform"/>
            <consortium name="The Broad Institute Genome Sequencing Center for Infectious Disease"/>
            <person name="Wu L."/>
            <person name="Ma J."/>
        </authorList>
    </citation>
    <scope>NUCLEOTIDE SEQUENCE [LARGE SCALE GENOMIC DNA]</scope>
    <source>
        <strain evidence="1 2">JCM 6242</strain>
    </source>
</reference>
<accession>A0ABN3VV58</accession>
<protein>
    <submittedName>
        <fullName evidence="1">Uncharacterized protein</fullName>
    </submittedName>
</protein>